<gene>
    <name evidence="1" type="ORF">PECAL_4P01920</name>
</gene>
<name>A0A8J2WY14_9STRA</name>
<reference evidence="1" key="1">
    <citation type="submission" date="2021-11" db="EMBL/GenBank/DDBJ databases">
        <authorList>
            <consortium name="Genoscope - CEA"/>
            <person name="William W."/>
        </authorList>
    </citation>
    <scope>NUCLEOTIDE SEQUENCE</scope>
</reference>
<sequence length="121" mass="13210">QESLITLKAANNYAASLVDLQSFEEAKQLLRKIMAIARRVLGDRHRLTLKMRWTFATALCRADGATLDDVREAVATLVETERTARRVLGGAHPLTSGIENNLLLARAALRARETPSSPGSA</sequence>
<accession>A0A8J2WY14</accession>
<dbReference type="Gene3D" id="1.25.40.10">
    <property type="entry name" value="Tetratricopeptide repeat domain"/>
    <property type="match status" value="1"/>
</dbReference>
<organism evidence="1 2">
    <name type="scientific">Pelagomonas calceolata</name>
    <dbReference type="NCBI Taxonomy" id="35677"/>
    <lineage>
        <taxon>Eukaryota</taxon>
        <taxon>Sar</taxon>
        <taxon>Stramenopiles</taxon>
        <taxon>Ochrophyta</taxon>
        <taxon>Pelagophyceae</taxon>
        <taxon>Pelagomonadales</taxon>
        <taxon>Pelagomonadaceae</taxon>
        <taxon>Pelagomonas</taxon>
    </lineage>
</organism>
<dbReference type="InterPro" id="IPR011990">
    <property type="entry name" value="TPR-like_helical_dom_sf"/>
</dbReference>
<dbReference type="Pfam" id="PF13424">
    <property type="entry name" value="TPR_12"/>
    <property type="match status" value="1"/>
</dbReference>
<evidence type="ECO:0008006" key="3">
    <source>
        <dbReference type="Google" id="ProtNLM"/>
    </source>
</evidence>
<comment type="caution">
    <text evidence="1">The sequence shown here is derived from an EMBL/GenBank/DDBJ whole genome shotgun (WGS) entry which is preliminary data.</text>
</comment>
<evidence type="ECO:0000313" key="2">
    <source>
        <dbReference type="Proteomes" id="UP000789595"/>
    </source>
</evidence>
<dbReference type="Proteomes" id="UP000789595">
    <property type="component" value="Unassembled WGS sequence"/>
</dbReference>
<proteinExistence type="predicted"/>
<keyword evidence="2" id="KW-1185">Reference proteome</keyword>
<dbReference type="AlphaFoldDB" id="A0A8J2WY14"/>
<dbReference type="EMBL" id="CAKKNE010000004">
    <property type="protein sequence ID" value="CAH0373027.1"/>
    <property type="molecule type" value="Genomic_DNA"/>
</dbReference>
<feature type="non-terminal residue" evidence="1">
    <location>
        <position position="1"/>
    </location>
</feature>
<evidence type="ECO:0000313" key="1">
    <source>
        <dbReference type="EMBL" id="CAH0373027.1"/>
    </source>
</evidence>
<protein>
    <recommendedName>
        <fullName evidence="3">Tetratricopeptide repeat protein</fullName>
    </recommendedName>
</protein>